<protein>
    <submittedName>
        <fullName evidence="1">Uncharacterized protein</fullName>
    </submittedName>
</protein>
<accession>K9CUJ5</accession>
<gene>
    <name evidence="1" type="ORF">HMPREF9718_02129</name>
</gene>
<dbReference type="AlphaFoldDB" id="K9CUJ5"/>
<proteinExistence type="predicted"/>
<reference evidence="1 2" key="1">
    <citation type="submission" date="2012-09" db="EMBL/GenBank/DDBJ databases">
        <title>The Genome Sequence of Sphingobium yanoikuyae ATCC 51230.</title>
        <authorList>
            <consortium name="The Broad Institute Genome Sequencing Platform"/>
            <person name="Earl A."/>
            <person name="Ward D."/>
            <person name="Feldgarden M."/>
            <person name="Gevers D."/>
            <person name="Huys G."/>
            <person name="Walker B."/>
            <person name="Young S.K."/>
            <person name="Zeng Q."/>
            <person name="Gargeya S."/>
            <person name="Fitzgerald M."/>
            <person name="Haas B."/>
            <person name="Abouelleil A."/>
            <person name="Alvarado L."/>
            <person name="Arachchi H.M."/>
            <person name="Berlin A.M."/>
            <person name="Chapman S.B."/>
            <person name="Goldberg J."/>
            <person name="Griggs A."/>
            <person name="Gujja S."/>
            <person name="Hansen M."/>
            <person name="Howarth C."/>
            <person name="Imamovic A."/>
            <person name="Larimer J."/>
            <person name="McCowen C."/>
            <person name="Montmayeur A."/>
            <person name="Murphy C."/>
            <person name="Neiman D."/>
            <person name="Pearson M."/>
            <person name="Priest M."/>
            <person name="Roberts A."/>
            <person name="Saif S."/>
            <person name="Shea T."/>
            <person name="Sisk P."/>
            <person name="Sykes S."/>
            <person name="Wortman J."/>
            <person name="Nusbaum C."/>
            <person name="Birren B."/>
        </authorList>
    </citation>
    <scope>NUCLEOTIDE SEQUENCE [LARGE SCALE GENOMIC DNA]</scope>
    <source>
        <strain evidence="1 2">ATCC 51230</strain>
    </source>
</reference>
<dbReference type="Proteomes" id="UP000009887">
    <property type="component" value="Unassembled WGS sequence"/>
</dbReference>
<organism evidence="1 2">
    <name type="scientific">Sphingobium yanoikuyae ATCC 51230</name>
    <dbReference type="NCBI Taxonomy" id="883163"/>
    <lineage>
        <taxon>Bacteria</taxon>
        <taxon>Pseudomonadati</taxon>
        <taxon>Pseudomonadota</taxon>
        <taxon>Alphaproteobacteria</taxon>
        <taxon>Sphingomonadales</taxon>
        <taxon>Sphingomonadaceae</taxon>
        <taxon>Sphingobium</taxon>
    </lineage>
</organism>
<evidence type="ECO:0000313" key="1">
    <source>
        <dbReference type="EMBL" id="EKU74601.1"/>
    </source>
</evidence>
<dbReference type="RefSeq" id="WP_004209242.1">
    <property type="nucleotide sequence ID" value="NZ_JH992904.1"/>
</dbReference>
<dbReference type="HOGENOM" id="CLU_2467444_0_0_5"/>
<dbReference type="PATRIC" id="fig|883163.3.peg.2178"/>
<keyword evidence="2" id="KW-1185">Reference proteome</keyword>
<evidence type="ECO:0000313" key="2">
    <source>
        <dbReference type="Proteomes" id="UP000009887"/>
    </source>
</evidence>
<dbReference type="EMBL" id="AGZU01000008">
    <property type="protein sequence ID" value="EKU74601.1"/>
    <property type="molecule type" value="Genomic_DNA"/>
</dbReference>
<comment type="caution">
    <text evidence="1">The sequence shown here is derived from an EMBL/GenBank/DDBJ whole genome shotgun (WGS) entry which is preliminary data.</text>
</comment>
<sequence length="88" mass="9618">MHSAVISRRSNVLRVAFPIVRAWLVYRAARLDGEIDGWMGHTIGIPAPDDYVTPIASYDLVMSAVSSSDNRMGLPIIVSDYKQGEVAA</sequence>
<name>K9CUJ5_SPHYA</name>